<evidence type="ECO:0000313" key="2">
    <source>
        <dbReference type="EMBL" id="MEE7459539.1"/>
    </source>
</evidence>
<sequence>MPSIMPTRFNTSAALHPRAFGSAYDPVLQGVADGLAALFPPVHTPRRSETETRSEVRTETVTGAAA</sequence>
<organism evidence="2 3">
    <name type="scientific">Methylobacterium radiotolerans</name>
    <dbReference type="NCBI Taxonomy" id="31998"/>
    <lineage>
        <taxon>Bacteria</taxon>
        <taxon>Pseudomonadati</taxon>
        <taxon>Pseudomonadota</taxon>
        <taxon>Alphaproteobacteria</taxon>
        <taxon>Hyphomicrobiales</taxon>
        <taxon>Methylobacteriaceae</taxon>
        <taxon>Methylobacterium</taxon>
    </lineage>
</organism>
<reference evidence="2 3" key="1">
    <citation type="journal article" date="2012" name="Genet. Mol. Biol.">
        <title>Analysis of 16S rRNA and mxaF genes revealing insights into Methylobacterium niche-specific plant association.</title>
        <authorList>
            <person name="Dourado M.N."/>
            <person name="Andreote F.D."/>
            <person name="Dini-Andreote F."/>
            <person name="Conti R."/>
            <person name="Araujo J.M."/>
            <person name="Araujo W.L."/>
        </authorList>
    </citation>
    <scope>NUCLEOTIDE SEQUENCE [LARGE SCALE GENOMIC DNA]</scope>
    <source>
        <strain evidence="2 3">SR1.6/4</strain>
    </source>
</reference>
<dbReference type="EMBL" id="MLBY01000005">
    <property type="protein sequence ID" value="MEE7459539.1"/>
    <property type="molecule type" value="Genomic_DNA"/>
</dbReference>
<keyword evidence="3" id="KW-1185">Reference proteome</keyword>
<feature type="compositionally biased region" description="Basic and acidic residues" evidence="1">
    <location>
        <begin position="46"/>
        <end position="58"/>
    </location>
</feature>
<gene>
    <name evidence="2" type="ORF">MRSR164_22930</name>
</gene>
<name>A0ABU7TH05_9HYPH</name>
<proteinExistence type="predicted"/>
<dbReference type="Proteomes" id="UP001349262">
    <property type="component" value="Unassembled WGS sequence"/>
</dbReference>
<feature type="region of interest" description="Disordered" evidence="1">
    <location>
        <begin position="42"/>
        <end position="66"/>
    </location>
</feature>
<protein>
    <submittedName>
        <fullName evidence="2">Uncharacterized protein</fullName>
    </submittedName>
</protein>
<evidence type="ECO:0000256" key="1">
    <source>
        <dbReference type="SAM" id="MobiDB-lite"/>
    </source>
</evidence>
<evidence type="ECO:0000313" key="3">
    <source>
        <dbReference type="Proteomes" id="UP001349262"/>
    </source>
</evidence>
<comment type="caution">
    <text evidence="2">The sequence shown here is derived from an EMBL/GenBank/DDBJ whole genome shotgun (WGS) entry which is preliminary data.</text>
</comment>
<accession>A0ABU7TH05</accession>